<dbReference type="SUPFAM" id="SSF46785">
    <property type="entry name" value="Winged helix' DNA-binding domain"/>
    <property type="match status" value="1"/>
</dbReference>
<gene>
    <name evidence="2" type="ORF">Msi02_17900</name>
</gene>
<dbReference type="RefSeq" id="WP_204047891.1">
    <property type="nucleotide sequence ID" value="NZ_BOOF01000006.1"/>
</dbReference>
<dbReference type="SMART" id="SM00418">
    <property type="entry name" value="HTH_ARSR"/>
    <property type="match status" value="1"/>
</dbReference>
<reference evidence="2 3" key="1">
    <citation type="submission" date="2021-01" db="EMBL/GenBank/DDBJ databases">
        <title>Whole genome shotgun sequence of Microbispora siamensis NBRC 104113.</title>
        <authorList>
            <person name="Komaki H."/>
            <person name="Tamura T."/>
        </authorList>
    </citation>
    <scope>NUCLEOTIDE SEQUENCE [LARGE SCALE GENOMIC DNA]</scope>
    <source>
        <strain evidence="2 3">NBRC 104113</strain>
    </source>
</reference>
<dbReference type="InterPro" id="IPR036390">
    <property type="entry name" value="WH_DNA-bd_sf"/>
</dbReference>
<sequence>MRRAETWSELRLCPSPEVSVAVSPQVSVLSLLVDAVAARRRGLPERWRRRIRESVGAEGRQACRPLGAPGHSVAPDTIVPLPPVADASVESQIAWLLDMRPDALLDDMEQAYGPERVPEHWRGAAERPRRWLNGYASAVSDVWSAIRPLWERAQPLLDREVERVGTAVVRGALDALLGTLSERIRYAEGSLLMSDQEPARYDLGRRRLVLVPMVSGPDATILNLDLPDYVWIAYPLPRADALWLGADPARRGTDELASMLGPARAGLLSSLVRPATMGQLATLAGTVPSAITYHCDRLEAAGLICRERRGREVWILRTRRGHEIIDLFSR</sequence>
<feature type="domain" description="HTH arsR-type" evidence="1">
    <location>
        <begin position="255"/>
        <end position="330"/>
    </location>
</feature>
<evidence type="ECO:0000259" key="1">
    <source>
        <dbReference type="SMART" id="SM00418"/>
    </source>
</evidence>
<proteinExistence type="predicted"/>
<accession>A0ABQ4GHT2</accession>
<keyword evidence="3" id="KW-1185">Reference proteome</keyword>
<dbReference type="Proteomes" id="UP000660454">
    <property type="component" value="Unassembled WGS sequence"/>
</dbReference>
<organism evidence="2 3">
    <name type="scientific">Microbispora siamensis</name>
    <dbReference type="NCBI Taxonomy" id="564413"/>
    <lineage>
        <taxon>Bacteria</taxon>
        <taxon>Bacillati</taxon>
        <taxon>Actinomycetota</taxon>
        <taxon>Actinomycetes</taxon>
        <taxon>Streptosporangiales</taxon>
        <taxon>Streptosporangiaceae</taxon>
        <taxon>Microbispora</taxon>
    </lineage>
</organism>
<dbReference type="Gene3D" id="1.10.10.10">
    <property type="entry name" value="Winged helix-like DNA-binding domain superfamily/Winged helix DNA-binding domain"/>
    <property type="match status" value="1"/>
</dbReference>
<dbReference type="InterPro" id="IPR011991">
    <property type="entry name" value="ArsR-like_HTH"/>
</dbReference>
<dbReference type="EMBL" id="BOOF01000006">
    <property type="protein sequence ID" value="GIH60973.1"/>
    <property type="molecule type" value="Genomic_DNA"/>
</dbReference>
<comment type="caution">
    <text evidence="2">The sequence shown here is derived from an EMBL/GenBank/DDBJ whole genome shotgun (WGS) entry which is preliminary data.</text>
</comment>
<name>A0ABQ4GHT2_9ACTN</name>
<dbReference type="InterPro" id="IPR001845">
    <property type="entry name" value="HTH_ArsR_DNA-bd_dom"/>
</dbReference>
<evidence type="ECO:0000313" key="2">
    <source>
        <dbReference type="EMBL" id="GIH60973.1"/>
    </source>
</evidence>
<dbReference type="CDD" id="cd00090">
    <property type="entry name" value="HTH_ARSR"/>
    <property type="match status" value="1"/>
</dbReference>
<evidence type="ECO:0000313" key="3">
    <source>
        <dbReference type="Proteomes" id="UP000660454"/>
    </source>
</evidence>
<dbReference type="InterPro" id="IPR036388">
    <property type="entry name" value="WH-like_DNA-bd_sf"/>
</dbReference>
<protein>
    <recommendedName>
        <fullName evidence="1">HTH arsR-type domain-containing protein</fullName>
    </recommendedName>
</protein>